<dbReference type="EC" id="3.4.21.89" evidence="3 7"/>
<comment type="subcellular location">
    <subcellularLocation>
        <location evidence="7">Membrane</location>
        <topology evidence="7">Single-pass type II membrane protein</topology>
    </subcellularLocation>
</comment>
<evidence type="ECO:0000256" key="3">
    <source>
        <dbReference type="ARBA" id="ARBA00013208"/>
    </source>
</evidence>
<dbReference type="Proteomes" id="UP000292958">
    <property type="component" value="Unassembled WGS sequence"/>
</dbReference>
<dbReference type="InterPro" id="IPR036286">
    <property type="entry name" value="LexA/Signal_pep-like_sf"/>
</dbReference>
<keyword evidence="7" id="KW-0645">Protease</keyword>
<dbReference type="PROSITE" id="PS00760">
    <property type="entry name" value="SPASE_I_2"/>
    <property type="match status" value="1"/>
</dbReference>
<keyword evidence="7" id="KW-0472">Membrane</keyword>
<evidence type="ECO:0000256" key="8">
    <source>
        <dbReference type="SAM" id="MobiDB-lite"/>
    </source>
</evidence>
<dbReference type="Pfam" id="PF10502">
    <property type="entry name" value="Peptidase_S26"/>
    <property type="match status" value="1"/>
</dbReference>
<sequence length="266" mass="30256">MKTMESIENEEAAPRAEHQTETPLESLASIASVLAVGLFVMTFVFQNFEIPSASMVKTLLIGDHVLVDRISLAPPAKWAPFTFYRDIHRGDVIVFLKPGEPDLFLVKRAIGIPGDHIHLRNGVVYLNGVAQKEPYAAMPTSDGDPQHEYNPYRDDFPSIPPDPMYQVTASWQYELPQHIENGDLVVPPGKIFAMGDNRPDSLDGRYWGFVPRENIVGRPMFVYWSFETPADQIEKQSISERLAFMGHILVHIVDQTRWKRTFHLIR</sequence>
<evidence type="ECO:0000313" key="10">
    <source>
        <dbReference type="EMBL" id="RZU42324.1"/>
    </source>
</evidence>
<evidence type="ECO:0000313" key="11">
    <source>
        <dbReference type="Proteomes" id="UP000292958"/>
    </source>
</evidence>
<protein>
    <recommendedName>
        <fullName evidence="4 7">Signal peptidase I</fullName>
        <ecNumber evidence="3 7">3.4.21.89</ecNumber>
    </recommendedName>
</protein>
<keyword evidence="11" id="KW-1185">Reference proteome</keyword>
<dbReference type="AlphaFoldDB" id="A0A4Q7YXY6"/>
<comment type="similarity">
    <text evidence="2 7">Belongs to the peptidase S26 family.</text>
</comment>
<dbReference type="RefSeq" id="WP_423201760.1">
    <property type="nucleotide sequence ID" value="NZ_SHKW01000001.1"/>
</dbReference>
<reference evidence="10 11" key="1">
    <citation type="submission" date="2019-02" db="EMBL/GenBank/DDBJ databases">
        <title>Genomic Encyclopedia of Archaeal and Bacterial Type Strains, Phase II (KMG-II): from individual species to whole genera.</title>
        <authorList>
            <person name="Goeker M."/>
        </authorList>
    </citation>
    <scope>NUCLEOTIDE SEQUENCE [LARGE SCALE GENOMIC DNA]</scope>
    <source>
        <strain evidence="10 11">DSM 18101</strain>
    </source>
</reference>
<dbReference type="Gene3D" id="2.10.109.10">
    <property type="entry name" value="Umud Fragment, subunit A"/>
    <property type="match status" value="1"/>
</dbReference>
<dbReference type="PANTHER" id="PTHR43390:SF1">
    <property type="entry name" value="CHLOROPLAST PROCESSING PEPTIDASE"/>
    <property type="match status" value="1"/>
</dbReference>
<dbReference type="InterPro" id="IPR019533">
    <property type="entry name" value="Peptidase_S26"/>
</dbReference>
<feature type="active site" evidence="6">
    <location>
        <position position="54"/>
    </location>
</feature>
<dbReference type="CDD" id="cd06530">
    <property type="entry name" value="S26_SPase_I"/>
    <property type="match status" value="1"/>
</dbReference>
<gene>
    <name evidence="10" type="ORF">BDD14_3889</name>
</gene>
<comment type="catalytic activity">
    <reaction evidence="1 7">
        <text>Cleavage of hydrophobic, N-terminal signal or leader sequences from secreted and periplasmic proteins.</text>
        <dbReference type="EC" id="3.4.21.89"/>
    </reaction>
</comment>
<feature type="transmembrane region" description="Helical" evidence="7">
    <location>
        <begin position="27"/>
        <end position="45"/>
    </location>
</feature>
<keyword evidence="5 7" id="KW-0378">Hydrolase</keyword>
<feature type="region of interest" description="Disordered" evidence="8">
    <location>
        <begin position="1"/>
        <end position="20"/>
    </location>
</feature>
<dbReference type="InterPro" id="IPR000223">
    <property type="entry name" value="Pept_S26A_signal_pept_1"/>
</dbReference>
<feature type="active site" evidence="6">
    <location>
        <position position="107"/>
    </location>
</feature>
<evidence type="ECO:0000256" key="7">
    <source>
        <dbReference type="RuleBase" id="RU362042"/>
    </source>
</evidence>
<dbReference type="GO" id="GO:0009003">
    <property type="term" value="F:signal peptidase activity"/>
    <property type="evidence" value="ECO:0007669"/>
    <property type="project" value="UniProtKB-EC"/>
</dbReference>
<comment type="caution">
    <text evidence="10">The sequence shown here is derived from an EMBL/GenBank/DDBJ whole genome shotgun (WGS) entry which is preliminary data.</text>
</comment>
<feature type="domain" description="Peptidase S26" evidence="9">
    <location>
        <begin position="27"/>
        <end position="224"/>
    </location>
</feature>
<name>A0A4Q7YXY6_9BACT</name>
<dbReference type="GO" id="GO:0004252">
    <property type="term" value="F:serine-type endopeptidase activity"/>
    <property type="evidence" value="ECO:0007669"/>
    <property type="project" value="InterPro"/>
</dbReference>
<dbReference type="GO" id="GO:0016020">
    <property type="term" value="C:membrane"/>
    <property type="evidence" value="ECO:0007669"/>
    <property type="project" value="UniProtKB-SubCell"/>
</dbReference>
<evidence type="ECO:0000256" key="4">
    <source>
        <dbReference type="ARBA" id="ARBA00019232"/>
    </source>
</evidence>
<dbReference type="GO" id="GO:0006465">
    <property type="term" value="P:signal peptide processing"/>
    <property type="evidence" value="ECO:0007669"/>
    <property type="project" value="InterPro"/>
</dbReference>
<dbReference type="SUPFAM" id="SSF51306">
    <property type="entry name" value="LexA/Signal peptidase"/>
    <property type="match status" value="1"/>
</dbReference>
<dbReference type="InterPro" id="IPR019757">
    <property type="entry name" value="Pept_S26A_signal_pept_1_Lys-AS"/>
</dbReference>
<evidence type="ECO:0000256" key="5">
    <source>
        <dbReference type="ARBA" id="ARBA00022801"/>
    </source>
</evidence>
<evidence type="ECO:0000256" key="2">
    <source>
        <dbReference type="ARBA" id="ARBA00009370"/>
    </source>
</evidence>
<evidence type="ECO:0000259" key="9">
    <source>
        <dbReference type="Pfam" id="PF10502"/>
    </source>
</evidence>
<keyword evidence="7" id="KW-1133">Transmembrane helix</keyword>
<proteinExistence type="inferred from homology"/>
<dbReference type="PANTHER" id="PTHR43390">
    <property type="entry name" value="SIGNAL PEPTIDASE I"/>
    <property type="match status" value="1"/>
</dbReference>
<dbReference type="PRINTS" id="PR00727">
    <property type="entry name" value="LEADERPTASE"/>
</dbReference>
<organism evidence="10 11">
    <name type="scientific">Edaphobacter modestus</name>
    <dbReference type="NCBI Taxonomy" id="388466"/>
    <lineage>
        <taxon>Bacteria</taxon>
        <taxon>Pseudomonadati</taxon>
        <taxon>Acidobacteriota</taxon>
        <taxon>Terriglobia</taxon>
        <taxon>Terriglobales</taxon>
        <taxon>Acidobacteriaceae</taxon>
        <taxon>Edaphobacter</taxon>
    </lineage>
</organism>
<evidence type="ECO:0000256" key="6">
    <source>
        <dbReference type="PIRSR" id="PIRSR600223-1"/>
    </source>
</evidence>
<dbReference type="EMBL" id="SHKW01000001">
    <property type="protein sequence ID" value="RZU42324.1"/>
    <property type="molecule type" value="Genomic_DNA"/>
</dbReference>
<evidence type="ECO:0000256" key="1">
    <source>
        <dbReference type="ARBA" id="ARBA00000677"/>
    </source>
</evidence>
<keyword evidence="7" id="KW-0812">Transmembrane</keyword>
<dbReference type="NCBIfam" id="TIGR02227">
    <property type="entry name" value="sigpep_I_bact"/>
    <property type="match status" value="1"/>
</dbReference>
<accession>A0A4Q7YXY6</accession>